<dbReference type="InterPro" id="IPR001283">
    <property type="entry name" value="CRISP-related"/>
</dbReference>
<accession>A0ABS7TT01</accession>
<dbReference type="PROSITE" id="PS01009">
    <property type="entry name" value="CRISP_1"/>
    <property type="match status" value="1"/>
</dbReference>
<proteinExistence type="predicted"/>
<dbReference type="PANTHER" id="PTHR10334">
    <property type="entry name" value="CYSTEINE-RICH SECRETORY PROTEIN-RELATED"/>
    <property type="match status" value="1"/>
</dbReference>
<dbReference type="RefSeq" id="WP_224193117.1">
    <property type="nucleotide sequence ID" value="NZ_JAIRAU010000027.1"/>
</dbReference>
<reference evidence="3" key="1">
    <citation type="submission" date="2021-08" db="EMBL/GenBank/DDBJ databases">
        <authorList>
            <person name="Stevens D.C."/>
        </authorList>
    </citation>
    <scope>NUCLEOTIDE SEQUENCE</scope>
    <source>
        <strain evidence="3">DSM 53165</strain>
    </source>
</reference>
<dbReference type="Pfam" id="PF00188">
    <property type="entry name" value="CAP"/>
    <property type="match status" value="1"/>
</dbReference>
<feature type="domain" description="SCP" evidence="2">
    <location>
        <begin position="64"/>
        <end position="201"/>
    </location>
</feature>
<protein>
    <submittedName>
        <fullName evidence="3">CAP domain-containing protein</fullName>
    </submittedName>
</protein>
<name>A0ABS7TT01_9BACT</name>
<feature type="compositionally biased region" description="Low complexity" evidence="1">
    <location>
        <begin position="45"/>
        <end position="62"/>
    </location>
</feature>
<keyword evidence="4" id="KW-1185">Reference proteome</keyword>
<sequence>MSPATSPPRSSPALVVALVLACRPDLSREPSSPPHDAPSTPPAPADSGRPPAKQPAAAPADPEAGRLAGITAAHNRHRADLGIPPLTWSPELARYAQKWADKLQKQRCALKHRPRSGPDAQRHGENLYAGSGQAATPEQVVERWVAEVADYDARTGRCRGVCGHYTQVVWRDSQRLGCAMVTCGDSEVWVCNYDPPGNFLGQKPY</sequence>
<dbReference type="Proteomes" id="UP001139031">
    <property type="component" value="Unassembled WGS sequence"/>
</dbReference>
<dbReference type="InterPro" id="IPR018244">
    <property type="entry name" value="Allrgn_V5/Tpx1_CS"/>
</dbReference>
<dbReference type="PRINTS" id="PR00837">
    <property type="entry name" value="V5TPXLIKE"/>
</dbReference>
<feature type="region of interest" description="Disordered" evidence="1">
    <location>
        <begin position="24"/>
        <end position="62"/>
    </location>
</feature>
<dbReference type="Gene3D" id="3.40.33.10">
    <property type="entry name" value="CAP"/>
    <property type="match status" value="1"/>
</dbReference>
<feature type="region of interest" description="Disordered" evidence="1">
    <location>
        <begin position="109"/>
        <end position="134"/>
    </location>
</feature>
<evidence type="ECO:0000259" key="2">
    <source>
        <dbReference type="SMART" id="SM00198"/>
    </source>
</evidence>
<dbReference type="PRINTS" id="PR00838">
    <property type="entry name" value="V5ALLERGEN"/>
</dbReference>
<feature type="compositionally biased region" description="Pro residues" evidence="1">
    <location>
        <begin position="31"/>
        <end position="44"/>
    </location>
</feature>
<dbReference type="SUPFAM" id="SSF55797">
    <property type="entry name" value="PR-1-like"/>
    <property type="match status" value="1"/>
</dbReference>
<evidence type="ECO:0000256" key="1">
    <source>
        <dbReference type="SAM" id="MobiDB-lite"/>
    </source>
</evidence>
<evidence type="ECO:0000313" key="4">
    <source>
        <dbReference type="Proteomes" id="UP001139031"/>
    </source>
</evidence>
<dbReference type="InterPro" id="IPR035940">
    <property type="entry name" value="CAP_sf"/>
</dbReference>
<dbReference type="InterPro" id="IPR002413">
    <property type="entry name" value="V5_allergen-like"/>
</dbReference>
<comment type="caution">
    <text evidence="3">The sequence shown here is derived from an EMBL/GenBank/DDBJ whole genome shotgun (WGS) entry which is preliminary data.</text>
</comment>
<dbReference type="EMBL" id="JAIRAU010000027">
    <property type="protein sequence ID" value="MBZ5711352.1"/>
    <property type="molecule type" value="Genomic_DNA"/>
</dbReference>
<dbReference type="SMART" id="SM00198">
    <property type="entry name" value="SCP"/>
    <property type="match status" value="1"/>
</dbReference>
<evidence type="ECO:0000313" key="3">
    <source>
        <dbReference type="EMBL" id="MBZ5711352.1"/>
    </source>
</evidence>
<organism evidence="3 4">
    <name type="scientific">Nannocystis pusilla</name>
    <dbReference type="NCBI Taxonomy" id="889268"/>
    <lineage>
        <taxon>Bacteria</taxon>
        <taxon>Pseudomonadati</taxon>
        <taxon>Myxococcota</taxon>
        <taxon>Polyangia</taxon>
        <taxon>Nannocystales</taxon>
        <taxon>Nannocystaceae</taxon>
        <taxon>Nannocystis</taxon>
    </lineage>
</organism>
<gene>
    <name evidence="3" type="ORF">K7C98_19085</name>
</gene>
<dbReference type="InterPro" id="IPR014044">
    <property type="entry name" value="CAP_dom"/>
</dbReference>